<evidence type="ECO:0000313" key="2">
    <source>
        <dbReference type="Proteomes" id="UP000256478"/>
    </source>
</evidence>
<protein>
    <submittedName>
        <fullName evidence="1">DUF938 domain-containing protein</fullName>
    </submittedName>
</protein>
<comment type="caution">
    <text evidence="1">The sequence shown here is derived from an EMBL/GenBank/DDBJ whole genome shotgun (WGS) entry which is preliminary data.</text>
</comment>
<dbReference type="PANTHER" id="PTHR20974">
    <property type="entry name" value="UPF0585 PROTEIN CG18661"/>
    <property type="match status" value="1"/>
</dbReference>
<reference evidence="1 2" key="1">
    <citation type="submission" date="2018-08" db="EMBL/GenBank/DDBJ databases">
        <title>Thalassotalea euphylliae genome.</title>
        <authorList>
            <person name="Summers S."/>
            <person name="Rice S.A."/>
            <person name="Freckelton M.L."/>
            <person name="Nedved B.T."/>
            <person name="Hadfield M.G."/>
        </authorList>
    </citation>
    <scope>NUCLEOTIDE SEQUENCE [LARGE SCALE GENOMIC DNA]</scope>
    <source>
        <strain evidence="1 2">H1</strain>
    </source>
</reference>
<dbReference type="Proteomes" id="UP000256478">
    <property type="component" value="Unassembled WGS sequence"/>
</dbReference>
<dbReference type="SUPFAM" id="SSF53335">
    <property type="entry name" value="S-adenosyl-L-methionine-dependent methyltransferases"/>
    <property type="match status" value="1"/>
</dbReference>
<sequence length="204" mass="22730">MIELEQAWHNFAPSCERNKAVIWQAIAPFLADKKSLLEIGSLSGQHACFFSAPLPELTWQCSDISFNLAPLSANIKQHGSAKVLPPIELDVANNQHWPRQPFDVIYTANSLHIMSWQHVVACFANMPSSANAGTLFIAYGPFNFNGQYSSESNAEFDIWLKERDSQSAIRDFEAVDALAQQAGMSLVTNIDMPANNQLLVWQFS</sequence>
<organism evidence="1 2">
    <name type="scientific">Thalassotalea euphylliae</name>
    <dbReference type="NCBI Taxonomy" id="1655234"/>
    <lineage>
        <taxon>Bacteria</taxon>
        <taxon>Pseudomonadati</taxon>
        <taxon>Pseudomonadota</taxon>
        <taxon>Gammaproteobacteria</taxon>
        <taxon>Alteromonadales</taxon>
        <taxon>Colwelliaceae</taxon>
        <taxon>Thalassotalea</taxon>
    </lineage>
</organism>
<dbReference type="InterPro" id="IPR029063">
    <property type="entry name" value="SAM-dependent_MTases_sf"/>
</dbReference>
<dbReference type="Pfam" id="PF06080">
    <property type="entry name" value="DUF938"/>
    <property type="match status" value="1"/>
</dbReference>
<evidence type="ECO:0000313" key="1">
    <source>
        <dbReference type="EMBL" id="REL28477.1"/>
    </source>
</evidence>
<proteinExistence type="predicted"/>
<dbReference type="Gene3D" id="3.40.50.150">
    <property type="entry name" value="Vaccinia Virus protein VP39"/>
    <property type="match status" value="1"/>
</dbReference>
<dbReference type="RefSeq" id="WP_116009511.1">
    <property type="nucleotide sequence ID" value="NZ_QUOU01000001.1"/>
</dbReference>
<dbReference type="InterPro" id="IPR010342">
    <property type="entry name" value="DUF938"/>
</dbReference>
<gene>
    <name evidence="1" type="ORF">DXX93_19155</name>
</gene>
<dbReference type="EMBL" id="QUOU01000001">
    <property type="protein sequence ID" value="REL28477.1"/>
    <property type="molecule type" value="Genomic_DNA"/>
</dbReference>
<accession>A0A3E0TVR3</accession>
<name>A0A3E0TVR3_9GAMM</name>
<dbReference type="OrthoDB" id="5563826at2"/>
<dbReference type="PANTHER" id="PTHR20974:SF0">
    <property type="entry name" value="UPF0585 PROTEIN CG18661"/>
    <property type="match status" value="1"/>
</dbReference>
<dbReference type="AlphaFoldDB" id="A0A3E0TVR3"/>